<name>A0A392P8R8_9FABA</name>
<feature type="transmembrane region" description="Helical" evidence="1">
    <location>
        <begin position="6"/>
        <end position="30"/>
    </location>
</feature>
<dbReference type="PANTHER" id="PTHR21286">
    <property type="entry name" value="NUCLEAR PORE COMPLEX PROTEIN NUP160"/>
    <property type="match status" value="1"/>
</dbReference>
<protein>
    <submittedName>
        <fullName evidence="2">Nuclear pore complex protein Nup160-like</fullName>
    </submittedName>
</protein>
<organism evidence="2 3">
    <name type="scientific">Trifolium medium</name>
    <dbReference type="NCBI Taxonomy" id="97028"/>
    <lineage>
        <taxon>Eukaryota</taxon>
        <taxon>Viridiplantae</taxon>
        <taxon>Streptophyta</taxon>
        <taxon>Embryophyta</taxon>
        <taxon>Tracheophyta</taxon>
        <taxon>Spermatophyta</taxon>
        <taxon>Magnoliopsida</taxon>
        <taxon>eudicotyledons</taxon>
        <taxon>Gunneridae</taxon>
        <taxon>Pentapetalae</taxon>
        <taxon>rosids</taxon>
        <taxon>fabids</taxon>
        <taxon>Fabales</taxon>
        <taxon>Fabaceae</taxon>
        <taxon>Papilionoideae</taxon>
        <taxon>50 kb inversion clade</taxon>
        <taxon>NPAAA clade</taxon>
        <taxon>Hologalegina</taxon>
        <taxon>IRL clade</taxon>
        <taxon>Trifolieae</taxon>
        <taxon>Trifolium</taxon>
    </lineage>
</organism>
<dbReference type="AlphaFoldDB" id="A0A392P8R8"/>
<dbReference type="InterPro" id="IPR021717">
    <property type="entry name" value="Nucleoporin_Nup160"/>
</dbReference>
<proteinExistence type="predicted"/>
<accession>A0A392P8R8</accession>
<dbReference type="GO" id="GO:0017056">
    <property type="term" value="F:structural constituent of nuclear pore"/>
    <property type="evidence" value="ECO:0007669"/>
    <property type="project" value="TreeGrafter"/>
</dbReference>
<dbReference type="EMBL" id="LXQA010069189">
    <property type="protein sequence ID" value="MCI08483.1"/>
    <property type="molecule type" value="Genomic_DNA"/>
</dbReference>
<keyword evidence="1" id="KW-1133">Transmembrane helix</keyword>
<reference evidence="2 3" key="1">
    <citation type="journal article" date="2018" name="Front. Plant Sci.">
        <title>Red Clover (Trifolium pratense) and Zigzag Clover (T. medium) - A Picture of Genomic Similarities and Differences.</title>
        <authorList>
            <person name="Dluhosova J."/>
            <person name="Istvanek J."/>
            <person name="Nedelnik J."/>
            <person name="Repkova J."/>
        </authorList>
    </citation>
    <scope>NUCLEOTIDE SEQUENCE [LARGE SCALE GENOMIC DNA]</scope>
    <source>
        <strain evidence="3">cv. 10/8</strain>
        <tissue evidence="2">Leaf</tissue>
    </source>
</reference>
<dbReference type="Proteomes" id="UP000265520">
    <property type="component" value="Unassembled WGS sequence"/>
</dbReference>
<sequence length="102" mass="11855">MQHIIYVHDAATVMIPVCCVFTYVANVNILQRPADIIRRKRPFALWFPYTTVEQLLYQLEELIRMGHMVDHCDKLKKMLHGSLLNHLKMLKVDSDDTISATS</sequence>
<evidence type="ECO:0000313" key="3">
    <source>
        <dbReference type="Proteomes" id="UP000265520"/>
    </source>
</evidence>
<evidence type="ECO:0000256" key="1">
    <source>
        <dbReference type="SAM" id="Phobius"/>
    </source>
</evidence>
<keyword evidence="1" id="KW-0472">Membrane</keyword>
<dbReference type="GO" id="GO:0005643">
    <property type="term" value="C:nuclear pore"/>
    <property type="evidence" value="ECO:0007669"/>
    <property type="project" value="UniProtKB-ARBA"/>
</dbReference>
<keyword evidence="1" id="KW-0812">Transmembrane</keyword>
<comment type="caution">
    <text evidence="2">The sequence shown here is derived from an EMBL/GenBank/DDBJ whole genome shotgun (WGS) entry which is preliminary data.</text>
</comment>
<gene>
    <name evidence="2" type="ORF">A2U01_0029560</name>
</gene>
<keyword evidence="3" id="KW-1185">Reference proteome</keyword>
<evidence type="ECO:0000313" key="2">
    <source>
        <dbReference type="EMBL" id="MCI08483.1"/>
    </source>
</evidence>
<dbReference type="PANTHER" id="PTHR21286:SF0">
    <property type="entry name" value="NUCLEAR PORE COMPLEX PROTEIN NUP160"/>
    <property type="match status" value="1"/>
</dbReference>